<dbReference type="EMBL" id="CAKASE010000057">
    <property type="protein sequence ID" value="CAG9566693.1"/>
    <property type="molecule type" value="Genomic_DNA"/>
</dbReference>
<dbReference type="AlphaFoldDB" id="A0A8J2W1Z4"/>
<sequence length="122" mass="14147">MFCLPLLLSTSVIKCKGLCDPVTHEIPELLSDPGNYNRLSLLGQLILICFSKVNKIIIMESWLDDVKRVRIPRPKFERKYPTEPPKDYLEDCSDLGGKRRHHDNKDLAKATEELRRTLQEKL</sequence>
<name>A0A8J2W1Z4_9NEOP</name>
<reference evidence="2" key="1">
    <citation type="submission" date="2021-09" db="EMBL/GenBank/DDBJ databases">
        <authorList>
            <person name="Martin H S."/>
        </authorList>
    </citation>
    <scope>NUCLEOTIDE SEQUENCE</scope>
</reference>
<feature type="signal peptide" evidence="1">
    <location>
        <begin position="1"/>
        <end position="17"/>
    </location>
</feature>
<organism evidence="2 3">
    <name type="scientific">Danaus chrysippus</name>
    <name type="common">African queen</name>
    <dbReference type="NCBI Taxonomy" id="151541"/>
    <lineage>
        <taxon>Eukaryota</taxon>
        <taxon>Metazoa</taxon>
        <taxon>Ecdysozoa</taxon>
        <taxon>Arthropoda</taxon>
        <taxon>Hexapoda</taxon>
        <taxon>Insecta</taxon>
        <taxon>Pterygota</taxon>
        <taxon>Neoptera</taxon>
        <taxon>Endopterygota</taxon>
        <taxon>Lepidoptera</taxon>
        <taxon>Glossata</taxon>
        <taxon>Ditrysia</taxon>
        <taxon>Papilionoidea</taxon>
        <taxon>Nymphalidae</taxon>
        <taxon>Danainae</taxon>
        <taxon>Danaini</taxon>
        <taxon>Danaina</taxon>
        <taxon>Danaus</taxon>
        <taxon>Anosia</taxon>
    </lineage>
</organism>
<feature type="chain" id="PRO_5035279841" evidence="1">
    <location>
        <begin position="18"/>
        <end position="122"/>
    </location>
</feature>
<evidence type="ECO:0000256" key="1">
    <source>
        <dbReference type="SAM" id="SignalP"/>
    </source>
</evidence>
<dbReference type="Proteomes" id="UP000789524">
    <property type="component" value="Unassembled WGS sequence"/>
</dbReference>
<gene>
    <name evidence="2" type="ORF">DCHRY22_LOCUS7298</name>
</gene>
<dbReference type="OrthoDB" id="10029564at2759"/>
<accession>A0A8J2W1Z4</accession>
<keyword evidence="1" id="KW-0732">Signal</keyword>
<comment type="caution">
    <text evidence="2">The sequence shown here is derived from an EMBL/GenBank/DDBJ whole genome shotgun (WGS) entry which is preliminary data.</text>
</comment>
<protein>
    <submittedName>
        <fullName evidence="2">(African queen) hypothetical protein</fullName>
    </submittedName>
</protein>
<evidence type="ECO:0000313" key="3">
    <source>
        <dbReference type="Proteomes" id="UP000789524"/>
    </source>
</evidence>
<evidence type="ECO:0000313" key="2">
    <source>
        <dbReference type="EMBL" id="CAG9566693.1"/>
    </source>
</evidence>
<keyword evidence="3" id="KW-1185">Reference proteome</keyword>
<proteinExistence type="predicted"/>